<comment type="caution">
    <text evidence="6">The sequence shown here is derived from an EMBL/GenBank/DDBJ whole genome shotgun (WGS) entry which is preliminary data.</text>
</comment>
<dbReference type="EMBL" id="DSAY01000076">
    <property type="protein sequence ID" value="HDP14987.1"/>
    <property type="molecule type" value="Genomic_DNA"/>
</dbReference>
<feature type="repeat" description="ANK" evidence="3">
    <location>
        <begin position="295"/>
        <end position="327"/>
    </location>
</feature>
<proteinExistence type="predicted"/>
<dbReference type="GO" id="GO:0000976">
    <property type="term" value="F:transcription cis-regulatory region binding"/>
    <property type="evidence" value="ECO:0007669"/>
    <property type="project" value="TreeGrafter"/>
</dbReference>
<dbReference type="PANTHER" id="PTHR24193:SF121">
    <property type="entry name" value="ADA2A-CONTAINING COMPLEX COMPONENT 3, ISOFORM D"/>
    <property type="match status" value="1"/>
</dbReference>
<keyword evidence="5" id="KW-1133">Transmembrane helix</keyword>
<dbReference type="PROSITE" id="PS50088">
    <property type="entry name" value="ANK_REPEAT"/>
    <property type="match status" value="5"/>
</dbReference>
<dbReference type="InterPro" id="IPR002110">
    <property type="entry name" value="Ankyrin_rpt"/>
</dbReference>
<dbReference type="SUPFAM" id="SSF48403">
    <property type="entry name" value="Ankyrin repeat"/>
    <property type="match status" value="1"/>
</dbReference>
<dbReference type="PRINTS" id="PR01415">
    <property type="entry name" value="ANKYRIN"/>
</dbReference>
<dbReference type="InterPro" id="IPR050663">
    <property type="entry name" value="Ankyrin-SOCS_Box"/>
</dbReference>
<keyword evidence="1" id="KW-0677">Repeat</keyword>
<feature type="transmembrane region" description="Helical" evidence="5">
    <location>
        <begin position="129"/>
        <end position="151"/>
    </location>
</feature>
<evidence type="ECO:0000256" key="2">
    <source>
        <dbReference type="ARBA" id="ARBA00023043"/>
    </source>
</evidence>
<organism evidence="6">
    <name type="scientific">Thermofilum adornatum</name>
    <dbReference type="NCBI Taxonomy" id="1365176"/>
    <lineage>
        <taxon>Archaea</taxon>
        <taxon>Thermoproteota</taxon>
        <taxon>Thermoprotei</taxon>
        <taxon>Thermofilales</taxon>
        <taxon>Thermofilaceae</taxon>
        <taxon>Thermofilum</taxon>
    </lineage>
</organism>
<dbReference type="Gene3D" id="1.25.40.20">
    <property type="entry name" value="Ankyrin repeat-containing domain"/>
    <property type="match status" value="2"/>
</dbReference>
<dbReference type="Pfam" id="PF07155">
    <property type="entry name" value="ECF-ribofla_trS"/>
    <property type="match status" value="1"/>
</dbReference>
<evidence type="ECO:0000256" key="5">
    <source>
        <dbReference type="SAM" id="Phobius"/>
    </source>
</evidence>
<feature type="coiled-coil region" evidence="4">
    <location>
        <begin position="438"/>
        <end position="493"/>
    </location>
</feature>
<keyword evidence="5" id="KW-0472">Membrane</keyword>
<dbReference type="PANTHER" id="PTHR24193">
    <property type="entry name" value="ANKYRIN REPEAT PROTEIN"/>
    <property type="match status" value="1"/>
</dbReference>
<feature type="repeat" description="ANK" evidence="3">
    <location>
        <begin position="328"/>
        <end position="361"/>
    </location>
</feature>
<accession>A0A7C1GA87</accession>
<feature type="transmembrane region" description="Helical" evidence="5">
    <location>
        <begin position="23"/>
        <end position="47"/>
    </location>
</feature>
<gene>
    <name evidence="6" type="ORF">ENN26_04310</name>
</gene>
<name>A0A7C1GA87_9CREN</name>
<dbReference type="PROSITE" id="PS50297">
    <property type="entry name" value="ANK_REP_REGION"/>
    <property type="match status" value="4"/>
</dbReference>
<feature type="transmembrane region" description="Helical" evidence="5">
    <location>
        <begin position="67"/>
        <end position="92"/>
    </location>
</feature>
<evidence type="ECO:0000256" key="4">
    <source>
        <dbReference type="SAM" id="Coils"/>
    </source>
</evidence>
<dbReference type="GO" id="GO:0016020">
    <property type="term" value="C:membrane"/>
    <property type="evidence" value="ECO:0007669"/>
    <property type="project" value="InterPro"/>
</dbReference>
<feature type="repeat" description="ANK" evidence="3">
    <location>
        <begin position="362"/>
        <end position="394"/>
    </location>
</feature>
<feature type="repeat" description="ANK" evidence="3">
    <location>
        <begin position="262"/>
        <end position="294"/>
    </location>
</feature>
<dbReference type="InterPro" id="IPR009825">
    <property type="entry name" value="ECF_substrate-spec-like"/>
</dbReference>
<evidence type="ECO:0000256" key="3">
    <source>
        <dbReference type="PROSITE-ProRule" id="PRU00023"/>
    </source>
</evidence>
<sequence length="493" mass="54293">MSTTSRFQYPSHSTSKEFIKSQVVRTIVGSLFLAILLILADIIYPFIPSLSLSYYDISLWPDVAVPMFFGYIFGPITGFTVGFLGVIIFHIFHPGGLSLGIELSLSLEGLLMGLATRAMPERKKRETTGLLLCALLAVLSSFITLTFAILIDSITGDVFPPEIYIEINMYDAINGAIFTPIITFIYYRIKQAVAVAEVPGKPGIGAPVSVPVMPQPPPKGTKPSTTEILNEELLRAAEKGDTARIRELLEEGADVGARDTSYSNTPLHWAAYAASVSVAELLIKHGADVNSRNRYGWTPLHYAACGGYRDVVELLIKSGADVNAREVANSTPLHVAISCGPNYEVVKLLLENGAHVNARDNGGQTPLHWAAQIGHVGVVKLLLQNGADPSIRNNEGKTPLDIARERGHVEVVRIIEEFIKPRTPIGMPLPTGYLASELARLNEEAKQYREYLKRLETFKAEGKVTEAVYEQLRREYMSKLEEIEQKMKQLTAR</sequence>
<evidence type="ECO:0000256" key="1">
    <source>
        <dbReference type="ARBA" id="ARBA00022737"/>
    </source>
</evidence>
<dbReference type="InterPro" id="IPR036770">
    <property type="entry name" value="Ankyrin_rpt-contain_sf"/>
</dbReference>
<dbReference type="Pfam" id="PF12796">
    <property type="entry name" value="Ank_2"/>
    <property type="match status" value="2"/>
</dbReference>
<keyword evidence="2 3" id="KW-0040">ANK repeat</keyword>
<keyword evidence="5" id="KW-0812">Transmembrane</keyword>
<keyword evidence="4" id="KW-0175">Coiled coil</keyword>
<reference evidence="6" key="1">
    <citation type="journal article" date="2020" name="mSystems">
        <title>Genome- and Community-Level Interaction Insights into Carbon Utilization and Element Cycling Functions of Hydrothermarchaeota in Hydrothermal Sediment.</title>
        <authorList>
            <person name="Zhou Z."/>
            <person name="Liu Y."/>
            <person name="Xu W."/>
            <person name="Pan J."/>
            <person name="Luo Z.H."/>
            <person name="Li M."/>
        </authorList>
    </citation>
    <scope>NUCLEOTIDE SEQUENCE [LARGE SCALE GENOMIC DNA]</scope>
    <source>
        <strain evidence="6">SpSt-116</strain>
    </source>
</reference>
<protein>
    <submittedName>
        <fullName evidence="6">Ankyrin repeat domain-containing protein</fullName>
    </submittedName>
</protein>
<dbReference type="GO" id="GO:0045944">
    <property type="term" value="P:positive regulation of transcription by RNA polymerase II"/>
    <property type="evidence" value="ECO:0007669"/>
    <property type="project" value="TreeGrafter"/>
</dbReference>
<dbReference type="SMART" id="SM00248">
    <property type="entry name" value="ANK"/>
    <property type="match status" value="6"/>
</dbReference>
<dbReference type="Gene3D" id="1.10.1760.20">
    <property type="match status" value="1"/>
</dbReference>
<feature type="repeat" description="ANK" evidence="3">
    <location>
        <begin position="233"/>
        <end position="260"/>
    </location>
</feature>
<evidence type="ECO:0000313" key="6">
    <source>
        <dbReference type="EMBL" id="HDP14987.1"/>
    </source>
</evidence>
<dbReference type="AlphaFoldDB" id="A0A7C1GA87"/>